<dbReference type="Proteomes" id="UP000215377">
    <property type="component" value="Unassembled WGS sequence"/>
</dbReference>
<keyword evidence="1" id="KW-1133">Transmembrane helix</keyword>
<organism evidence="2 3">
    <name type="scientific">Marinibacterium profundimaris</name>
    <dbReference type="NCBI Taxonomy" id="1679460"/>
    <lineage>
        <taxon>Bacteria</taxon>
        <taxon>Pseudomonadati</taxon>
        <taxon>Pseudomonadota</taxon>
        <taxon>Alphaproteobacteria</taxon>
        <taxon>Rhodobacterales</taxon>
        <taxon>Paracoccaceae</taxon>
        <taxon>Marinibacterium</taxon>
    </lineage>
</organism>
<keyword evidence="1" id="KW-0472">Membrane</keyword>
<proteinExistence type="predicted"/>
<comment type="caution">
    <text evidence="2">The sequence shown here is derived from an EMBL/GenBank/DDBJ whole genome shotgun (WGS) entry which is preliminary data.</text>
</comment>
<keyword evidence="1" id="KW-0812">Transmembrane</keyword>
<evidence type="ECO:0000256" key="1">
    <source>
        <dbReference type="SAM" id="Phobius"/>
    </source>
</evidence>
<dbReference type="EMBL" id="AQQR01000003">
    <property type="protein sequence ID" value="OWU74878.1"/>
    <property type="molecule type" value="Genomic_DNA"/>
</dbReference>
<evidence type="ECO:0000313" key="3">
    <source>
        <dbReference type="Proteomes" id="UP000215377"/>
    </source>
</evidence>
<reference evidence="2 3" key="1">
    <citation type="submission" date="2013-04" db="EMBL/GenBank/DDBJ databases">
        <title>Oceanicola sp. 22II1-22F33 Genome Sequencing.</title>
        <authorList>
            <person name="Lai Q."/>
            <person name="Li G."/>
            <person name="Shao Z."/>
        </authorList>
    </citation>
    <scope>NUCLEOTIDE SEQUENCE [LARGE SCALE GENOMIC DNA]</scope>
    <source>
        <strain evidence="2 3">22II1-22F33</strain>
    </source>
</reference>
<accession>A0A225NL16</accession>
<protein>
    <recommendedName>
        <fullName evidence="4">Anti-sigma-K factor RskA</fullName>
    </recommendedName>
</protein>
<evidence type="ECO:0000313" key="2">
    <source>
        <dbReference type="EMBL" id="OWU74878.1"/>
    </source>
</evidence>
<dbReference type="OrthoDB" id="9816387at2"/>
<keyword evidence="3" id="KW-1185">Reference proteome</keyword>
<gene>
    <name evidence="2" type="ORF">ATO3_09910</name>
</gene>
<dbReference type="RefSeq" id="WP_088649690.1">
    <property type="nucleotide sequence ID" value="NZ_AQQR01000003.1"/>
</dbReference>
<sequence>MSAADDILSAELALGLLDGPEAARAEARVKEDPDFARRVAQWGDDLAATIGGPADLRAPAHVLDRVRDRLFGKLAPVRDPVTAWGLPWGRIIGAIVAAKVILAAAILAWNQYWISRAEIPTAWGPAKVAWHQRQGRIRLEHPGPPDLLVWVEEAGALRYLGTEGDWIAAGLQRGAVLLLGPGRPARPEGEPVRLILYPDM</sequence>
<feature type="transmembrane region" description="Helical" evidence="1">
    <location>
        <begin position="88"/>
        <end position="109"/>
    </location>
</feature>
<dbReference type="AlphaFoldDB" id="A0A225NL16"/>
<name>A0A225NL16_9RHOB</name>
<evidence type="ECO:0008006" key="4">
    <source>
        <dbReference type="Google" id="ProtNLM"/>
    </source>
</evidence>